<comment type="caution">
    <text evidence="2">The sequence shown here is derived from an EMBL/GenBank/DDBJ whole genome shotgun (WGS) entry which is preliminary data.</text>
</comment>
<keyword evidence="1" id="KW-0472">Membrane</keyword>
<dbReference type="RefSeq" id="WP_386403571.1">
    <property type="nucleotide sequence ID" value="NZ_JBHTJH010000003.1"/>
</dbReference>
<evidence type="ECO:0000313" key="2">
    <source>
        <dbReference type="EMBL" id="MFD0861131.1"/>
    </source>
</evidence>
<protein>
    <submittedName>
        <fullName evidence="2">DUF4199 domain-containing protein</fullName>
    </submittedName>
</protein>
<reference evidence="3" key="1">
    <citation type="journal article" date="2019" name="Int. J. Syst. Evol. Microbiol.">
        <title>The Global Catalogue of Microorganisms (GCM) 10K type strain sequencing project: providing services to taxonomists for standard genome sequencing and annotation.</title>
        <authorList>
            <consortium name="The Broad Institute Genomics Platform"/>
            <consortium name="The Broad Institute Genome Sequencing Center for Infectious Disease"/>
            <person name="Wu L."/>
            <person name="Ma J."/>
        </authorList>
    </citation>
    <scope>NUCLEOTIDE SEQUENCE [LARGE SCALE GENOMIC DNA]</scope>
    <source>
        <strain evidence="3">CCUG 62952</strain>
    </source>
</reference>
<dbReference type="Pfam" id="PF13858">
    <property type="entry name" value="DUF4199"/>
    <property type="match status" value="1"/>
</dbReference>
<evidence type="ECO:0000256" key="1">
    <source>
        <dbReference type="SAM" id="Phobius"/>
    </source>
</evidence>
<dbReference type="InterPro" id="IPR025250">
    <property type="entry name" value="DUF4199"/>
</dbReference>
<gene>
    <name evidence="2" type="ORF">ACFQ1M_02835</name>
</gene>
<name>A0ABW3CTQ5_9FLAO</name>
<organism evidence="2 3">
    <name type="scientific">Sungkyunkwania multivorans</name>
    <dbReference type="NCBI Taxonomy" id="1173618"/>
    <lineage>
        <taxon>Bacteria</taxon>
        <taxon>Pseudomonadati</taxon>
        <taxon>Bacteroidota</taxon>
        <taxon>Flavobacteriia</taxon>
        <taxon>Flavobacteriales</taxon>
        <taxon>Flavobacteriaceae</taxon>
        <taxon>Sungkyunkwania</taxon>
    </lineage>
</organism>
<dbReference type="Proteomes" id="UP001596978">
    <property type="component" value="Unassembled WGS sequence"/>
</dbReference>
<proteinExistence type="predicted"/>
<feature type="transmembrane region" description="Helical" evidence="1">
    <location>
        <begin position="37"/>
        <end position="54"/>
    </location>
</feature>
<feature type="transmembrane region" description="Helical" evidence="1">
    <location>
        <begin position="143"/>
        <end position="165"/>
    </location>
</feature>
<evidence type="ECO:0000313" key="3">
    <source>
        <dbReference type="Proteomes" id="UP001596978"/>
    </source>
</evidence>
<keyword evidence="1" id="KW-0812">Transmembrane</keyword>
<feature type="transmembrane region" description="Helical" evidence="1">
    <location>
        <begin position="66"/>
        <end position="89"/>
    </location>
</feature>
<keyword evidence="1" id="KW-1133">Transmembrane helix</keyword>
<dbReference type="EMBL" id="JBHTJH010000003">
    <property type="protein sequence ID" value="MFD0861131.1"/>
    <property type="molecule type" value="Genomic_DNA"/>
</dbReference>
<accession>A0ABW3CTQ5</accession>
<keyword evidence="3" id="KW-1185">Reference proteome</keyword>
<sequence>MKKTVVRYGLFGALAICALFLLSLSIGDGLSYSTQEIIGYASMVVSLMFVFFGIKHFRDRENGGKVNFGKALLIGVLISLITAFAFGLLDFVYVKYLNPDFMTTYYDHSVEQLKASLPAEEFEVKLAELEAEKELFMNPLMSFAIMSMTVFVIGFIISLISSLILQRK</sequence>